<dbReference type="PANTHER" id="PTHR31696:SF70">
    <property type="entry name" value="PROTEIN MIZU-KUSSEI 1-LIKE"/>
    <property type="match status" value="1"/>
</dbReference>
<protein>
    <recommendedName>
        <fullName evidence="4">Protein MIZU-KUSSEI 1-like</fullName>
    </recommendedName>
</protein>
<organism evidence="2 3">
    <name type="scientific">Lithospermum erythrorhizon</name>
    <name type="common">Purple gromwell</name>
    <name type="synonym">Lithospermum officinale var. erythrorhizon</name>
    <dbReference type="NCBI Taxonomy" id="34254"/>
    <lineage>
        <taxon>Eukaryota</taxon>
        <taxon>Viridiplantae</taxon>
        <taxon>Streptophyta</taxon>
        <taxon>Embryophyta</taxon>
        <taxon>Tracheophyta</taxon>
        <taxon>Spermatophyta</taxon>
        <taxon>Magnoliopsida</taxon>
        <taxon>eudicotyledons</taxon>
        <taxon>Gunneridae</taxon>
        <taxon>Pentapetalae</taxon>
        <taxon>asterids</taxon>
        <taxon>lamiids</taxon>
        <taxon>Boraginales</taxon>
        <taxon>Boraginaceae</taxon>
        <taxon>Boraginoideae</taxon>
        <taxon>Lithospermeae</taxon>
        <taxon>Lithospermum</taxon>
    </lineage>
</organism>
<dbReference type="InterPro" id="IPR006460">
    <property type="entry name" value="MIZ1-like_pln"/>
</dbReference>
<dbReference type="Pfam" id="PF04759">
    <property type="entry name" value="DUF617"/>
    <property type="match status" value="1"/>
</dbReference>
<sequence length="276" mass="29880">MENEKAIITTLPRIMSNSKSTKKIIPTNSSPSSSSSSMPDNSNEYSNKALVRSGRSAVAFSRVNKPNNPFTTLLRSIINIISFPSIFPSCMGLNIASQLPIIPSLGRKVTGTLFGNRRGHVSFAAQNDPRSEPVFIIEFAVSTSSLVKEMSSGLVRIALECEKGSAGQQTRGRPPRLFSEPKWTMYCNGRKCGHALARACNDSDWHVLGTVQSVSVGAGVIPVVEDGENGGASEGELLYMRAKFERVVGSRDSEAFYMLNPDGNGGPELSIFFLRI</sequence>
<gene>
    <name evidence="2" type="ORF">LIER_43508</name>
</gene>
<evidence type="ECO:0008006" key="4">
    <source>
        <dbReference type="Google" id="ProtNLM"/>
    </source>
</evidence>
<reference evidence="2 3" key="1">
    <citation type="submission" date="2024-01" db="EMBL/GenBank/DDBJ databases">
        <title>The complete chloroplast genome sequence of Lithospermum erythrorhizon: insights into the phylogenetic relationship among Boraginaceae species and the maternal lineages of purple gromwells.</title>
        <authorList>
            <person name="Okada T."/>
            <person name="Watanabe K."/>
        </authorList>
    </citation>
    <scope>NUCLEOTIDE SEQUENCE [LARGE SCALE GENOMIC DNA]</scope>
</reference>
<feature type="region of interest" description="Disordered" evidence="1">
    <location>
        <begin position="19"/>
        <end position="45"/>
    </location>
</feature>
<accession>A0AAV3Q908</accession>
<evidence type="ECO:0000256" key="1">
    <source>
        <dbReference type="SAM" id="MobiDB-lite"/>
    </source>
</evidence>
<dbReference type="PANTHER" id="PTHR31696">
    <property type="entry name" value="PROTEIN MIZU-KUSSEI 1"/>
    <property type="match status" value="1"/>
</dbReference>
<evidence type="ECO:0000313" key="3">
    <source>
        <dbReference type="Proteomes" id="UP001454036"/>
    </source>
</evidence>
<dbReference type="NCBIfam" id="TIGR01570">
    <property type="entry name" value="A_thal_3588"/>
    <property type="match status" value="1"/>
</dbReference>
<dbReference type="GO" id="GO:0010274">
    <property type="term" value="P:hydrotropism"/>
    <property type="evidence" value="ECO:0007669"/>
    <property type="project" value="InterPro"/>
</dbReference>
<dbReference type="EMBL" id="BAABME010035823">
    <property type="protein sequence ID" value="GAA0160043.1"/>
    <property type="molecule type" value="Genomic_DNA"/>
</dbReference>
<proteinExistence type="predicted"/>
<dbReference type="Proteomes" id="UP001454036">
    <property type="component" value="Unassembled WGS sequence"/>
</dbReference>
<feature type="compositionally biased region" description="Low complexity" evidence="1">
    <location>
        <begin position="26"/>
        <end position="45"/>
    </location>
</feature>
<comment type="caution">
    <text evidence="2">The sequence shown here is derived from an EMBL/GenBank/DDBJ whole genome shotgun (WGS) entry which is preliminary data.</text>
</comment>
<keyword evidence="3" id="KW-1185">Reference proteome</keyword>
<name>A0AAV3Q908_LITER</name>
<dbReference type="AlphaFoldDB" id="A0AAV3Q908"/>
<evidence type="ECO:0000313" key="2">
    <source>
        <dbReference type="EMBL" id="GAA0160043.1"/>
    </source>
</evidence>